<evidence type="ECO:0000313" key="3">
    <source>
        <dbReference type="Proteomes" id="UP000708208"/>
    </source>
</evidence>
<proteinExistence type="predicted"/>
<gene>
    <name evidence="1" type="ORF">AFUS01_LOCUS22619</name>
    <name evidence="2" type="ORF">AFUS01_LOCUS23997</name>
</gene>
<dbReference type="Proteomes" id="UP000708208">
    <property type="component" value="Unassembled WGS sequence"/>
</dbReference>
<protein>
    <submittedName>
        <fullName evidence="1">Uncharacterized protein</fullName>
    </submittedName>
</protein>
<dbReference type="EMBL" id="CAJVCH010295077">
    <property type="protein sequence ID" value="CAG7785368.1"/>
    <property type="molecule type" value="Genomic_DNA"/>
</dbReference>
<accession>A0A8J2K9C4</accession>
<name>A0A8J2K9C4_9HEXA</name>
<evidence type="ECO:0000313" key="1">
    <source>
        <dbReference type="EMBL" id="CAG7734219.1"/>
    </source>
</evidence>
<organism evidence="1 3">
    <name type="scientific">Allacma fusca</name>
    <dbReference type="NCBI Taxonomy" id="39272"/>
    <lineage>
        <taxon>Eukaryota</taxon>
        <taxon>Metazoa</taxon>
        <taxon>Ecdysozoa</taxon>
        <taxon>Arthropoda</taxon>
        <taxon>Hexapoda</taxon>
        <taxon>Collembola</taxon>
        <taxon>Symphypleona</taxon>
        <taxon>Sminthuridae</taxon>
        <taxon>Allacma</taxon>
    </lineage>
</organism>
<feature type="non-terminal residue" evidence="1">
    <location>
        <position position="21"/>
    </location>
</feature>
<keyword evidence="3" id="KW-1185">Reference proteome</keyword>
<comment type="caution">
    <text evidence="1">The sequence shown here is derived from an EMBL/GenBank/DDBJ whole genome shotgun (WGS) entry which is preliminary data.</text>
</comment>
<dbReference type="EMBL" id="CAJVCH010265340">
    <property type="protein sequence ID" value="CAG7734219.1"/>
    <property type="molecule type" value="Genomic_DNA"/>
</dbReference>
<feature type="non-terminal residue" evidence="1">
    <location>
        <position position="1"/>
    </location>
</feature>
<evidence type="ECO:0000313" key="2">
    <source>
        <dbReference type="EMBL" id="CAG7785368.1"/>
    </source>
</evidence>
<dbReference type="AlphaFoldDB" id="A0A8J2K9C4"/>
<sequence length="21" mass="2540">TSWTYVQDLEDLASTFYIEEE</sequence>
<reference evidence="1" key="1">
    <citation type="submission" date="2021-06" db="EMBL/GenBank/DDBJ databases">
        <authorList>
            <person name="Hodson N. C."/>
            <person name="Mongue J. A."/>
            <person name="Jaron S. K."/>
        </authorList>
    </citation>
    <scope>NUCLEOTIDE SEQUENCE</scope>
</reference>